<dbReference type="PANTHER" id="PTHR43130:SF15">
    <property type="entry name" value="THIJ_PFPI FAMILY PROTEIN (AFU_ORTHOLOGUE AFUA_5G14240)"/>
    <property type="match status" value="1"/>
</dbReference>
<dbReference type="Proteomes" id="UP001303473">
    <property type="component" value="Unassembled WGS sequence"/>
</dbReference>
<keyword evidence="2" id="KW-1185">Reference proteome</keyword>
<dbReference type="PANTHER" id="PTHR43130">
    <property type="entry name" value="ARAC-FAMILY TRANSCRIPTIONAL REGULATOR"/>
    <property type="match status" value="1"/>
</dbReference>
<proteinExistence type="predicted"/>
<organism evidence="1 2">
    <name type="scientific">Diplogelasinospora grovesii</name>
    <dbReference type="NCBI Taxonomy" id="303347"/>
    <lineage>
        <taxon>Eukaryota</taxon>
        <taxon>Fungi</taxon>
        <taxon>Dikarya</taxon>
        <taxon>Ascomycota</taxon>
        <taxon>Pezizomycotina</taxon>
        <taxon>Sordariomycetes</taxon>
        <taxon>Sordariomycetidae</taxon>
        <taxon>Sordariales</taxon>
        <taxon>Diplogelasinosporaceae</taxon>
        <taxon>Diplogelasinospora</taxon>
    </lineage>
</organism>
<dbReference type="InterPro" id="IPR052158">
    <property type="entry name" value="INH-QAR"/>
</dbReference>
<name>A0AAN6NEA1_9PEZI</name>
<dbReference type="InterPro" id="IPR029062">
    <property type="entry name" value="Class_I_gatase-like"/>
</dbReference>
<dbReference type="SUPFAM" id="SSF52317">
    <property type="entry name" value="Class I glutamine amidotransferase-like"/>
    <property type="match status" value="1"/>
</dbReference>
<accession>A0AAN6NEA1</accession>
<dbReference type="AlphaFoldDB" id="A0AAN6NEA1"/>
<protein>
    <submittedName>
        <fullName evidence="1">DJ-1/PfpI family protein</fullName>
    </submittedName>
</protein>
<evidence type="ECO:0000313" key="1">
    <source>
        <dbReference type="EMBL" id="KAK3943541.1"/>
    </source>
</evidence>
<comment type="caution">
    <text evidence="1">The sequence shown here is derived from an EMBL/GenBank/DDBJ whole genome shotgun (WGS) entry which is preliminary data.</text>
</comment>
<dbReference type="Gene3D" id="3.40.50.880">
    <property type="match status" value="2"/>
</dbReference>
<reference evidence="2" key="1">
    <citation type="journal article" date="2023" name="Mol. Phylogenet. Evol.">
        <title>Genome-scale phylogeny and comparative genomics of the fungal order Sordariales.</title>
        <authorList>
            <person name="Hensen N."/>
            <person name="Bonometti L."/>
            <person name="Westerberg I."/>
            <person name="Brannstrom I.O."/>
            <person name="Guillou S."/>
            <person name="Cros-Aarteil S."/>
            <person name="Calhoun S."/>
            <person name="Haridas S."/>
            <person name="Kuo A."/>
            <person name="Mondo S."/>
            <person name="Pangilinan J."/>
            <person name="Riley R."/>
            <person name="LaButti K."/>
            <person name="Andreopoulos B."/>
            <person name="Lipzen A."/>
            <person name="Chen C."/>
            <person name="Yan M."/>
            <person name="Daum C."/>
            <person name="Ng V."/>
            <person name="Clum A."/>
            <person name="Steindorff A."/>
            <person name="Ohm R.A."/>
            <person name="Martin F."/>
            <person name="Silar P."/>
            <person name="Natvig D.O."/>
            <person name="Lalanne C."/>
            <person name="Gautier V."/>
            <person name="Ament-Velasquez S.L."/>
            <person name="Kruys A."/>
            <person name="Hutchinson M.I."/>
            <person name="Powell A.J."/>
            <person name="Barry K."/>
            <person name="Miller A.N."/>
            <person name="Grigoriev I.V."/>
            <person name="Debuchy R."/>
            <person name="Gladieux P."/>
            <person name="Hiltunen Thoren M."/>
            <person name="Johannesson H."/>
        </authorList>
    </citation>
    <scope>NUCLEOTIDE SEQUENCE [LARGE SCALE GENOMIC DNA]</scope>
    <source>
        <strain evidence="2">CBS 340.73</strain>
    </source>
</reference>
<evidence type="ECO:0000313" key="2">
    <source>
        <dbReference type="Proteomes" id="UP001303473"/>
    </source>
</evidence>
<dbReference type="EMBL" id="MU853765">
    <property type="protein sequence ID" value="KAK3943541.1"/>
    <property type="molecule type" value="Genomic_DNA"/>
</dbReference>
<gene>
    <name evidence="1" type="ORF">QBC46DRAFT_361818</name>
</gene>
<sequence length="182" mass="19903">MVLFRAHDSLDVFGPLDILQLLARSFPLNLFLLLARTLDPVSTQPAAAGMNPFNSSFWPTINPTHTFGDFNPEDLDFVKQAFPKVKHFITICTGSGIAARAGPPLIKSAWTTITAMGPDVKWVSPARWVVDGKIRSSSGVSPPPPPSGVCIGDSRNGPHLRLHPDHLIITEYQPVTDSRWDP</sequence>